<keyword evidence="5 9" id="KW-0418">Kinase</keyword>
<evidence type="ECO:0000313" key="9">
    <source>
        <dbReference type="EMBL" id="KJH72409.1"/>
    </source>
</evidence>
<evidence type="ECO:0000256" key="6">
    <source>
        <dbReference type="ARBA" id="ARBA00023012"/>
    </source>
</evidence>
<feature type="transmembrane region" description="Helical" evidence="7">
    <location>
        <begin position="168"/>
        <end position="188"/>
    </location>
</feature>
<dbReference type="CDD" id="cd00082">
    <property type="entry name" value="HisKA"/>
    <property type="match status" value="1"/>
</dbReference>
<dbReference type="InterPro" id="IPR003594">
    <property type="entry name" value="HATPase_dom"/>
</dbReference>
<dbReference type="PATRIC" id="fig|1618023.3.peg.2766"/>
<dbReference type="Gene3D" id="1.10.287.130">
    <property type="match status" value="1"/>
</dbReference>
<dbReference type="EC" id="2.7.13.3" evidence="2"/>
<dbReference type="Gene3D" id="3.30.565.10">
    <property type="entry name" value="Histidine kinase-like ATPase, C-terminal domain"/>
    <property type="match status" value="1"/>
</dbReference>
<dbReference type="FunFam" id="3.30.565.10:FF:000006">
    <property type="entry name" value="Sensor histidine kinase WalK"/>
    <property type="match status" value="1"/>
</dbReference>
<keyword evidence="4" id="KW-0808">Transferase</keyword>
<dbReference type="SUPFAM" id="SSF47384">
    <property type="entry name" value="Homodimeric domain of signal transducing histidine kinase"/>
    <property type="match status" value="1"/>
</dbReference>
<dbReference type="GO" id="GO:0005886">
    <property type="term" value="C:plasma membrane"/>
    <property type="evidence" value="ECO:0007669"/>
    <property type="project" value="TreeGrafter"/>
</dbReference>
<gene>
    <name evidence="9" type="ORF">UH38_06430</name>
</gene>
<evidence type="ECO:0000256" key="2">
    <source>
        <dbReference type="ARBA" id="ARBA00012438"/>
    </source>
</evidence>
<feature type="transmembrane region" description="Helical" evidence="7">
    <location>
        <begin position="9"/>
        <end position="31"/>
    </location>
</feature>
<evidence type="ECO:0000256" key="7">
    <source>
        <dbReference type="SAM" id="Phobius"/>
    </source>
</evidence>
<evidence type="ECO:0000256" key="4">
    <source>
        <dbReference type="ARBA" id="ARBA00022679"/>
    </source>
</evidence>
<sequence length="429" mass="47556">MFHRSRRNLAYWFTLSMGSILVIFAALVYYLEAVEQLETTDRSLYKKASVMAASVKYRFYKNQRRVNLENVPLLGNNPESLDSAVIYARWYDAQGRLLQFFGAIPPSKLGKISEFKTIKLSTTQKNLLPQTWVRQVTLPVRQDNLLIGYVQVGIPLTGDREALNQLRLVLTLAVPITLGAIAVVGWFLGGLAMQPIRQAYEQLQRFTADASHELRTPLAAVLSNAQVGLLSPVGDDLGQRLRFEKIVDATKSMSLLVTQLLFLARHQGQLPAKAIAKVDLTNLLASLVDSYKVQAASKQLIFTSYLPLQAVEVKIDANLISQAVMNLLNNAFKYTTAGNTVQLRLLVQSHQAIIQVIDNGIGIASEDLPYIFQRFYRADKERSKATGGFGLGLAIAEQIVKAHNGHILVSSELSKGSTFQIKIPLATKS</sequence>
<dbReference type="PANTHER" id="PTHR45453">
    <property type="entry name" value="PHOSPHATE REGULON SENSOR PROTEIN PHOR"/>
    <property type="match status" value="1"/>
</dbReference>
<comment type="caution">
    <text evidence="9">The sequence shown here is derived from an EMBL/GenBank/DDBJ whole genome shotgun (WGS) entry which is preliminary data.</text>
</comment>
<keyword evidence="3" id="KW-0597">Phosphoprotein</keyword>
<keyword evidence="10" id="KW-1185">Reference proteome</keyword>
<dbReference type="GO" id="GO:0004721">
    <property type="term" value="F:phosphoprotein phosphatase activity"/>
    <property type="evidence" value="ECO:0007669"/>
    <property type="project" value="TreeGrafter"/>
</dbReference>
<dbReference type="GO" id="GO:0000155">
    <property type="term" value="F:phosphorelay sensor kinase activity"/>
    <property type="evidence" value="ECO:0007669"/>
    <property type="project" value="InterPro"/>
</dbReference>
<dbReference type="OrthoDB" id="417111at2"/>
<keyword evidence="7" id="KW-0472">Membrane</keyword>
<dbReference type="GO" id="GO:0016036">
    <property type="term" value="P:cellular response to phosphate starvation"/>
    <property type="evidence" value="ECO:0007669"/>
    <property type="project" value="TreeGrafter"/>
</dbReference>
<dbReference type="InterPro" id="IPR050351">
    <property type="entry name" value="BphY/WalK/GraS-like"/>
</dbReference>
<evidence type="ECO:0000256" key="1">
    <source>
        <dbReference type="ARBA" id="ARBA00000085"/>
    </source>
</evidence>
<dbReference type="PROSITE" id="PS50109">
    <property type="entry name" value="HIS_KIN"/>
    <property type="match status" value="1"/>
</dbReference>
<dbReference type="SUPFAM" id="SSF55874">
    <property type="entry name" value="ATPase domain of HSP90 chaperone/DNA topoisomerase II/histidine kinase"/>
    <property type="match status" value="1"/>
</dbReference>
<keyword evidence="7" id="KW-1133">Transmembrane helix</keyword>
<dbReference type="SMART" id="SM00387">
    <property type="entry name" value="HATPase_c"/>
    <property type="match status" value="1"/>
</dbReference>
<reference evidence="9 10" key="1">
    <citation type="submission" date="2015-02" db="EMBL/GenBank/DDBJ databases">
        <title>Draft genome of a novel marine cyanobacterium (Chroococcales) isolated from South Atlantic Ocean.</title>
        <authorList>
            <person name="Rigonato J."/>
            <person name="Alvarenga D.O."/>
            <person name="Branco L.H."/>
            <person name="Varani A.M."/>
            <person name="Brandini F.P."/>
            <person name="Fiore M.F."/>
        </authorList>
    </citation>
    <scope>NUCLEOTIDE SEQUENCE [LARGE SCALE GENOMIC DNA]</scope>
    <source>
        <strain evidence="9 10">CENA595</strain>
    </source>
</reference>
<keyword evidence="7" id="KW-0812">Transmembrane</keyword>
<dbReference type="CDD" id="cd00075">
    <property type="entry name" value="HATPase"/>
    <property type="match status" value="1"/>
</dbReference>
<comment type="catalytic activity">
    <reaction evidence="1">
        <text>ATP + protein L-histidine = ADP + protein N-phospho-L-histidine.</text>
        <dbReference type="EC" id="2.7.13.3"/>
    </reaction>
</comment>
<dbReference type="PRINTS" id="PR00344">
    <property type="entry name" value="BCTRLSENSOR"/>
</dbReference>
<dbReference type="InterPro" id="IPR036097">
    <property type="entry name" value="HisK_dim/P_sf"/>
</dbReference>
<dbReference type="EMBL" id="JYON01000005">
    <property type="protein sequence ID" value="KJH72409.1"/>
    <property type="molecule type" value="Genomic_DNA"/>
</dbReference>
<keyword evidence="6" id="KW-0902">Two-component regulatory system</keyword>
<dbReference type="AlphaFoldDB" id="A0A0D8ZVB1"/>
<evidence type="ECO:0000259" key="8">
    <source>
        <dbReference type="PROSITE" id="PS50109"/>
    </source>
</evidence>
<evidence type="ECO:0000313" key="10">
    <source>
        <dbReference type="Proteomes" id="UP000032452"/>
    </source>
</evidence>
<dbReference type="SMART" id="SM00388">
    <property type="entry name" value="HisKA"/>
    <property type="match status" value="1"/>
</dbReference>
<evidence type="ECO:0000256" key="3">
    <source>
        <dbReference type="ARBA" id="ARBA00022553"/>
    </source>
</evidence>
<accession>A0A0D8ZVB1</accession>
<name>A0A0D8ZVB1_9CYAN</name>
<organism evidence="9 10">
    <name type="scientific">Aliterella atlantica CENA595</name>
    <dbReference type="NCBI Taxonomy" id="1618023"/>
    <lineage>
        <taxon>Bacteria</taxon>
        <taxon>Bacillati</taxon>
        <taxon>Cyanobacteriota</taxon>
        <taxon>Cyanophyceae</taxon>
        <taxon>Chroococcidiopsidales</taxon>
        <taxon>Aliterellaceae</taxon>
        <taxon>Aliterella</taxon>
    </lineage>
</organism>
<dbReference type="STRING" id="1618023.UH38_06430"/>
<dbReference type="Pfam" id="PF02518">
    <property type="entry name" value="HATPase_c"/>
    <property type="match status" value="1"/>
</dbReference>
<dbReference type="RefSeq" id="WP_045053828.1">
    <property type="nucleotide sequence ID" value="NZ_CAWMDP010000032.1"/>
</dbReference>
<proteinExistence type="predicted"/>
<dbReference type="Proteomes" id="UP000032452">
    <property type="component" value="Unassembled WGS sequence"/>
</dbReference>
<dbReference type="InterPro" id="IPR003661">
    <property type="entry name" value="HisK_dim/P_dom"/>
</dbReference>
<dbReference type="InterPro" id="IPR004358">
    <property type="entry name" value="Sig_transdc_His_kin-like_C"/>
</dbReference>
<dbReference type="Pfam" id="PF00512">
    <property type="entry name" value="HisKA"/>
    <property type="match status" value="1"/>
</dbReference>
<dbReference type="InterPro" id="IPR036890">
    <property type="entry name" value="HATPase_C_sf"/>
</dbReference>
<feature type="domain" description="Histidine kinase" evidence="8">
    <location>
        <begin position="209"/>
        <end position="427"/>
    </location>
</feature>
<protein>
    <recommendedName>
        <fullName evidence="2">histidine kinase</fullName>
        <ecNumber evidence="2">2.7.13.3</ecNumber>
    </recommendedName>
</protein>
<dbReference type="PANTHER" id="PTHR45453:SF1">
    <property type="entry name" value="PHOSPHATE REGULON SENSOR PROTEIN PHOR"/>
    <property type="match status" value="1"/>
</dbReference>
<dbReference type="InterPro" id="IPR005467">
    <property type="entry name" value="His_kinase_dom"/>
</dbReference>
<evidence type="ECO:0000256" key="5">
    <source>
        <dbReference type="ARBA" id="ARBA00022777"/>
    </source>
</evidence>